<dbReference type="Pfam" id="PF00249">
    <property type="entry name" value="Myb_DNA-binding"/>
    <property type="match status" value="1"/>
</dbReference>
<evidence type="ECO:0000259" key="6">
    <source>
        <dbReference type="PROSITE" id="PS51294"/>
    </source>
</evidence>
<keyword evidence="4" id="KW-0539">Nucleus</keyword>
<evidence type="ECO:0000256" key="4">
    <source>
        <dbReference type="ARBA" id="ARBA00023242"/>
    </source>
</evidence>
<feature type="compositionally biased region" description="Basic and acidic residues" evidence="5">
    <location>
        <begin position="331"/>
        <end position="345"/>
    </location>
</feature>
<dbReference type="InterPro" id="IPR006447">
    <property type="entry name" value="Myb_dom_plants"/>
</dbReference>
<dbReference type="NCBIfam" id="TIGR01557">
    <property type="entry name" value="myb_SHAQKYF"/>
    <property type="match status" value="1"/>
</dbReference>
<organism evidence="7 8">
    <name type="scientific">Linum trigynum</name>
    <dbReference type="NCBI Taxonomy" id="586398"/>
    <lineage>
        <taxon>Eukaryota</taxon>
        <taxon>Viridiplantae</taxon>
        <taxon>Streptophyta</taxon>
        <taxon>Embryophyta</taxon>
        <taxon>Tracheophyta</taxon>
        <taxon>Spermatophyta</taxon>
        <taxon>Magnoliopsida</taxon>
        <taxon>eudicotyledons</taxon>
        <taxon>Gunneridae</taxon>
        <taxon>Pentapetalae</taxon>
        <taxon>rosids</taxon>
        <taxon>fabids</taxon>
        <taxon>Malpighiales</taxon>
        <taxon>Linaceae</taxon>
        <taxon>Linum</taxon>
    </lineage>
</organism>
<dbReference type="InterPro" id="IPR001005">
    <property type="entry name" value="SANT/Myb"/>
</dbReference>
<name>A0AAV2DLG9_9ROSI</name>
<dbReference type="GO" id="GO:0003677">
    <property type="term" value="F:DNA binding"/>
    <property type="evidence" value="ECO:0007669"/>
    <property type="project" value="InterPro"/>
</dbReference>
<dbReference type="AlphaFoldDB" id="A0AAV2DLG9"/>
<comment type="subcellular location">
    <subcellularLocation>
        <location evidence="1">Nucleus</location>
    </subcellularLocation>
</comment>
<dbReference type="PANTHER" id="PTHR31314">
    <property type="entry name" value="MYB FAMILY TRANSCRIPTION FACTOR PHL7-LIKE"/>
    <property type="match status" value="1"/>
</dbReference>
<dbReference type="EMBL" id="OZ034816">
    <property type="protein sequence ID" value="CAL1374765.1"/>
    <property type="molecule type" value="Genomic_DNA"/>
</dbReference>
<evidence type="ECO:0000313" key="8">
    <source>
        <dbReference type="Proteomes" id="UP001497516"/>
    </source>
</evidence>
<proteinExistence type="predicted"/>
<dbReference type="InterPro" id="IPR017930">
    <property type="entry name" value="Myb_dom"/>
</dbReference>
<reference evidence="7 8" key="1">
    <citation type="submission" date="2024-04" db="EMBL/GenBank/DDBJ databases">
        <authorList>
            <person name="Fracassetti M."/>
        </authorList>
    </citation>
    <scope>NUCLEOTIDE SEQUENCE [LARGE SCALE GENOMIC DNA]</scope>
</reference>
<protein>
    <recommendedName>
        <fullName evidence="6">HTH myb-type domain-containing protein</fullName>
    </recommendedName>
</protein>
<dbReference type="InterPro" id="IPR009057">
    <property type="entry name" value="Homeodomain-like_sf"/>
</dbReference>
<dbReference type="InterPro" id="IPR046955">
    <property type="entry name" value="PHR1-like"/>
</dbReference>
<evidence type="ECO:0000313" key="7">
    <source>
        <dbReference type="EMBL" id="CAL1374765.1"/>
    </source>
</evidence>
<dbReference type="Gene3D" id="1.10.10.60">
    <property type="entry name" value="Homeodomain-like"/>
    <property type="match status" value="1"/>
</dbReference>
<keyword evidence="3" id="KW-0804">Transcription</keyword>
<evidence type="ECO:0000256" key="5">
    <source>
        <dbReference type="SAM" id="MobiDB-lite"/>
    </source>
</evidence>
<dbReference type="PROSITE" id="PS51294">
    <property type="entry name" value="HTH_MYB"/>
    <property type="match status" value="1"/>
</dbReference>
<accession>A0AAV2DLG9</accession>
<dbReference type="GO" id="GO:0003700">
    <property type="term" value="F:DNA-binding transcription factor activity"/>
    <property type="evidence" value="ECO:0007669"/>
    <property type="project" value="InterPro"/>
</dbReference>
<keyword evidence="8" id="KW-1185">Reference proteome</keyword>
<sequence length="471" mass="51855">MGSDHLYHHHNRHEQEVVVVEEEGDSSKSSYYSNKIFLSDDDDEEEEEEEGEGDDDIGGGDVASNSTSSSVEEIGGGGGGDNKGGGGGGSVRKYNRSKMPRLRWTPDLHLCFLNAVERLGGQDRATPKLVLQFMNIKGLSIAHVKSHLQMFRSKKLDDPNQGHHQGLLFQGRDHQHHVYNLSQLPMIQSFNQRPPSTGFRNGDGGAWRGHQMYGTSYNSSSFLNRAKHGGGLYGNYSNSHQYPFRSNNFPYSPSLKGILPSQIATDPIKAQTNHQALEAAASKLLFNRSSTTTWPAQITKPITNTIDSTKTFHETRTSNNNNVYGGLKRKPTWDPSHDHGSNKKKSLDLDLSLKVKNMVEEHDGDDDGDEVVVVVTPRSCVDVVKEGKNGYYGDTTNDVVDESSLSLSLSSSSSSKPAIGSKERDMLLGYMNNFRGGGGFIRSREDCNTSSYDGCVNKRARMMASTLDLTL</sequence>
<feature type="region of interest" description="Disordered" evidence="5">
    <location>
        <begin position="315"/>
        <end position="345"/>
    </location>
</feature>
<evidence type="ECO:0000256" key="1">
    <source>
        <dbReference type="ARBA" id="ARBA00004123"/>
    </source>
</evidence>
<dbReference type="SUPFAM" id="SSF46689">
    <property type="entry name" value="Homeodomain-like"/>
    <property type="match status" value="1"/>
</dbReference>
<feature type="region of interest" description="Disordered" evidence="5">
    <location>
        <begin position="1"/>
        <end position="98"/>
    </location>
</feature>
<feature type="compositionally biased region" description="Gly residues" evidence="5">
    <location>
        <begin position="74"/>
        <end position="90"/>
    </location>
</feature>
<dbReference type="Proteomes" id="UP001497516">
    <property type="component" value="Chromosome 3"/>
</dbReference>
<gene>
    <name evidence="7" type="ORF">LTRI10_LOCUS16608</name>
</gene>
<keyword evidence="2" id="KW-0805">Transcription regulation</keyword>
<dbReference type="GO" id="GO:0005634">
    <property type="term" value="C:nucleus"/>
    <property type="evidence" value="ECO:0007669"/>
    <property type="project" value="UniProtKB-SubCell"/>
</dbReference>
<dbReference type="PANTHER" id="PTHR31314:SF168">
    <property type="entry name" value="MYB-LIKE HTH TRANSCRIPTIONAL REGULATOR FAMILY PROTEIN"/>
    <property type="match status" value="1"/>
</dbReference>
<evidence type="ECO:0000256" key="2">
    <source>
        <dbReference type="ARBA" id="ARBA00023015"/>
    </source>
</evidence>
<feature type="domain" description="HTH myb-type" evidence="6">
    <location>
        <begin position="96"/>
        <end position="156"/>
    </location>
</feature>
<feature type="compositionally biased region" description="Acidic residues" evidence="5">
    <location>
        <begin position="39"/>
        <end position="58"/>
    </location>
</feature>
<evidence type="ECO:0000256" key="3">
    <source>
        <dbReference type="ARBA" id="ARBA00023163"/>
    </source>
</evidence>